<dbReference type="Proteomes" id="UP000269157">
    <property type="component" value="Unassembled WGS sequence"/>
</dbReference>
<evidence type="ECO:0000256" key="1">
    <source>
        <dbReference type="SAM" id="SignalP"/>
    </source>
</evidence>
<feature type="chain" id="PRO_5019861081" evidence="1">
    <location>
        <begin position="20"/>
        <end position="169"/>
    </location>
</feature>
<protein>
    <submittedName>
        <fullName evidence="3">Cysteine-rich secretory protein family protein</fullName>
    </submittedName>
</protein>
<proteinExistence type="predicted"/>
<feature type="domain" description="SCP" evidence="2">
    <location>
        <begin position="51"/>
        <end position="165"/>
    </location>
</feature>
<name>A0A497WSQ2_9RHOB</name>
<evidence type="ECO:0000259" key="2">
    <source>
        <dbReference type="Pfam" id="PF00188"/>
    </source>
</evidence>
<evidence type="ECO:0000313" key="4">
    <source>
        <dbReference type="Proteomes" id="UP000269157"/>
    </source>
</evidence>
<accession>A0A497WSQ2</accession>
<feature type="signal peptide" evidence="1">
    <location>
        <begin position="1"/>
        <end position="19"/>
    </location>
</feature>
<dbReference type="EMBL" id="RCCE01000003">
    <property type="protein sequence ID" value="RLJ52023.1"/>
    <property type="molecule type" value="Genomic_DNA"/>
</dbReference>
<evidence type="ECO:0000313" key="3">
    <source>
        <dbReference type="EMBL" id="RLJ52023.1"/>
    </source>
</evidence>
<dbReference type="InterPro" id="IPR035940">
    <property type="entry name" value="CAP_sf"/>
</dbReference>
<keyword evidence="1" id="KW-0732">Signal</keyword>
<dbReference type="SUPFAM" id="SSF55797">
    <property type="entry name" value="PR-1-like"/>
    <property type="match status" value="1"/>
</dbReference>
<dbReference type="OrthoDB" id="7846629at2"/>
<dbReference type="Pfam" id="PF00188">
    <property type="entry name" value="CAP"/>
    <property type="match status" value="1"/>
</dbReference>
<dbReference type="PROSITE" id="PS51257">
    <property type="entry name" value="PROKAR_LIPOPROTEIN"/>
    <property type="match status" value="1"/>
</dbReference>
<comment type="caution">
    <text evidence="3">The sequence shown here is derived from an EMBL/GenBank/DDBJ whole genome shotgun (WGS) entry which is preliminary data.</text>
</comment>
<dbReference type="InterPro" id="IPR014044">
    <property type="entry name" value="CAP_dom"/>
</dbReference>
<sequence length="169" mass="18551">MARLLLIVISAFFALSACTPVGPTIGPDGKPLPRVYRIKANDTAKIQFRVLDSVNALRVAAGKNPVELDSKLTAAAATHSRDMSVQNRPWHFGSDGSSPLDRVARTGYEGQMIGENISESYENESETVAAWMQLPSTREVILSPRARKLGFSWFQEPSGKIWWTMVTGS</sequence>
<reference evidence="3 4" key="1">
    <citation type="submission" date="2018-10" db="EMBL/GenBank/DDBJ databases">
        <title>Genomic Encyclopedia of Archaeal and Bacterial Type Strains, Phase II (KMG-II): from individual species to whole genera.</title>
        <authorList>
            <person name="Goeker M."/>
        </authorList>
    </citation>
    <scope>NUCLEOTIDE SEQUENCE [LARGE SCALE GENOMIC DNA]</scope>
    <source>
        <strain evidence="3 4">DSM 29466</strain>
    </source>
</reference>
<keyword evidence="4" id="KW-1185">Reference proteome</keyword>
<dbReference type="Gene3D" id="3.40.33.10">
    <property type="entry name" value="CAP"/>
    <property type="match status" value="1"/>
</dbReference>
<dbReference type="RefSeq" id="WP_121024167.1">
    <property type="nucleotide sequence ID" value="NZ_RCCE01000003.1"/>
</dbReference>
<dbReference type="AlphaFoldDB" id="A0A497WSQ2"/>
<organism evidence="3 4">
    <name type="scientific">Litoreibacter meonggei</name>
    <dbReference type="NCBI Taxonomy" id="1049199"/>
    <lineage>
        <taxon>Bacteria</taxon>
        <taxon>Pseudomonadati</taxon>
        <taxon>Pseudomonadota</taxon>
        <taxon>Alphaproteobacteria</taxon>
        <taxon>Rhodobacterales</taxon>
        <taxon>Roseobacteraceae</taxon>
        <taxon>Litoreibacter</taxon>
    </lineage>
</organism>
<gene>
    <name evidence="3" type="ORF">BCF46_2251</name>
</gene>
<dbReference type="PANTHER" id="PTHR31157">
    <property type="entry name" value="SCP DOMAIN-CONTAINING PROTEIN"/>
    <property type="match status" value="1"/>
</dbReference>
<dbReference type="CDD" id="cd05379">
    <property type="entry name" value="CAP_bacterial"/>
    <property type="match status" value="1"/>
</dbReference>
<dbReference type="PANTHER" id="PTHR31157:SF1">
    <property type="entry name" value="SCP DOMAIN-CONTAINING PROTEIN"/>
    <property type="match status" value="1"/>
</dbReference>